<name>A0A7W6HL17_9HYPH</name>
<dbReference type="PRINTS" id="PR00038">
    <property type="entry name" value="HTHLUXR"/>
</dbReference>
<evidence type="ECO:0000259" key="4">
    <source>
        <dbReference type="PROSITE" id="PS50043"/>
    </source>
</evidence>
<comment type="caution">
    <text evidence="5">The sequence shown here is derived from an EMBL/GenBank/DDBJ whole genome shotgun (WGS) entry which is preliminary data.</text>
</comment>
<dbReference type="GO" id="GO:0006355">
    <property type="term" value="P:regulation of DNA-templated transcription"/>
    <property type="evidence" value="ECO:0007669"/>
    <property type="project" value="InterPro"/>
</dbReference>
<dbReference type="PANTHER" id="PTHR44688">
    <property type="entry name" value="DNA-BINDING TRANSCRIPTIONAL ACTIVATOR DEVR_DOSR"/>
    <property type="match status" value="1"/>
</dbReference>
<dbReference type="InterPro" id="IPR016032">
    <property type="entry name" value="Sig_transdc_resp-reg_C-effctor"/>
</dbReference>
<evidence type="ECO:0000256" key="3">
    <source>
        <dbReference type="ARBA" id="ARBA00023163"/>
    </source>
</evidence>
<dbReference type="Pfam" id="PF00196">
    <property type="entry name" value="GerE"/>
    <property type="match status" value="1"/>
</dbReference>
<dbReference type="PANTHER" id="PTHR44688:SF16">
    <property type="entry name" value="DNA-BINDING TRANSCRIPTIONAL ACTIVATOR DEVR_DOSR"/>
    <property type="match status" value="1"/>
</dbReference>
<dbReference type="EMBL" id="JACIED010000002">
    <property type="protein sequence ID" value="MBB4006943.1"/>
    <property type="molecule type" value="Genomic_DNA"/>
</dbReference>
<dbReference type="CDD" id="cd06170">
    <property type="entry name" value="LuxR_C_like"/>
    <property type="match status" value="1"/>
</dbReference>
<dbReference type="SMART" id="SM00421">
    <property type="entry name" value="HTH_LUXR"/>
    <property type="match status" value="1"/>
</dbReference>
<gene>
    <name evidence="5" type="ORF">GGQ71_001206</name>
</gene>
<sequence length="255" mass="28591">MGDDLVHMVSAAEDTASKLAMVERYIREVSTYKTQFDVFRLMKRVTEFFAAKGFLVMNVPSAGAKTLIGSSVITNWPADFLTEYDMASLLTTSPVFERLRNAAVPVFYDVHIVARERDPKTVQLASDLFIRFGMPRGACFPVHDAAGNRGAVCLCGEMPAFSFQDMVLLQYLSSHVFNRLAEIRDLDARVTETLTEREIECLTWTAAGKTSVEIAEIMSLSEHTINHYLNRATRKLDTVNRTQAVAKALRLNLIK</sequence>
<proteinExistence type="predicted"/>
<keyword evidence="3" id="KW-0804">Transcription</keyword>
<evidence type="ECO:0000313" key="6">
    <source>
        <dbReference type="Proteomes" id="UP000544107"/>
    </source>
</evidence>
<keyword evidence="2 5" id="KW-0238">DNA-binding</keyword>
<dbReference type="Proteomes" id="UP000544107">
    <property type="component" value="Unassembled WGS sequence"/>
</dbReference>
<evidence type="ECO:0000313" key="5">
    <source>
        <dbReference type="EMBL" id="MBB4006943.1"/>
    </source>
</evidence>
<dbReference type="PROSITE" id="PS50043">
    <property type="entry name" value="HTH_LUXR_2"/>
    <property type="match status" value="1"/>
</dbReference>
<dbReference type="InterPro" id="IPR000792">
    <property type="entry name" value="Tscrpt_reg_LuxR_C"/>
</dbReference>
<dbReference type="SUPFAM" id="SSF75516">
    <property type="entry name" value="Pheromone-binding domain of LuxR-like quorum-sensing transcription factors"/>
    <property type="match status" value="1"/>
</dbReference>
<dbReference type="InterPro" id="IPR036693">
    <property type="entry name" value="TF_LuxR_autoind-bd_dom_sf"/>
</dbReference>
<dbReference type="AlphaFoldDB" id="A0A7W6HL17"/>
<feature type="domain" description="HTH luxR-type" evidence="4">
    <location>
        <begin position="187"/>
        <end position="252"/>
    </location>
</feature>
<dbReference type="SUPFAM" id="SSF46894">
    <property type="entry name" value="C-terminal effector domain of the bipartite response regulators"/>
    <property type="match status" value="1"/>
</dbReference>
<evidence type="ECO:0000256" key="1">
    <source>
        <dbReference type="ARBA" id="ARBA00023015"/>
    </source>
</evidence>
<dbReference type="GO" id="GO:0003677">
    <property type="term" value="F:DNA binding"/>
    <property type="evidence" value="ECO:0007669"/>
    <property type="project" value="UniProtKB-KW"/>
</dbReference>
<keyword evidence="1" id="KW-0805">Transcription regulation</keyword>
<dbReference type="Gene3D" id="1.10.10.10">
    <property type="entry name" value="Winged helix-like DNA-binding domain superfamily/Winged helix DNA-binding domain"/>
    <property type="match status" value="1"/>
</dbReference>
<dbReference type="Pfam" id="PF03472">
    <property type="entry name" value="Autoind_bind"/>
    <property type="match status" value="1"/>
</dbReference>
<dbReference type="Gene3D" id="3.30.450.80">
    <property type="entry name" value="Transcription factor LuxR-like, autoinducer-binding domain"/>
    <property type="match status" value="1"/>
</dbReference>
<protein>
    <submittedName>
        <fullName evidence="5">DNA-binding CsgD family transcriptional regulator</fullName>
    </submittedName>
</protein>
<evidence type="ECO:0000256" key="2">
    <source>
        <dbReference type="ARBA" id="ARBA00023125"/>
    </source>
</evidence>
<reference evidence="5 6" key="1">
    <citation type="submission" date="2020-08" db="EMBL/GenBank/DDBJ databases">
        <title>Genomic Encyclopedia of Type Strains, Phase IV (KMG-IV): sequencing the most valuable type-strain genomes for metagenomic binning, comparative biology and taxonomic classification.</title>
        <authorList>
            <person name="Goeker M."/>
        </authorList>
    </citation>
    <scope>NUCLEOTIDE SEQUENCE [LARGE SCALE GENOMIC DNA]</scope>
    <source>
        <strain evidence="5 6">DSM 100021</strain>
    </source>
</reference>
<dbReference type="InterPro" id="IPR005143">
    <property type="entry name" value="TF_LuxR_autoind-bd_dom"/>
</dbReference>
<dbReference type="InterPro" id="IPR036388">
    <property type="entry name" value="WH-like_DNA-bd_sf"/>
</dbReference>
<dbReference type="PROSITE" id="PS00622">
    <property type="entry name" value="HTH_LUXR_1"/>
    <property type="match status" value="1"/>
</dbReference>
<accession>A0A7W6HL17</accession>
<organism evidence="5 6">
    <name type="scientific">Allorhizobium taibaishanense</name>
    <dbReference type="NCBI Taxonomy" id="887144"/>
    <lineage>
        <taxon>Bacteria</taxon>
        <taxon>Pseudomonadati</taxon>
        <taxon>Pseudomonadota</taxon>
        <taxon>Alphaproteobacteria</taxon>
        <taxon>Hyphomicrobiales</taxon>
        <taxon>Rhizobiaceae</taxon>
        <taxon>Rhizobium/Agrobacterium group</taxon>
        <taxon>Allorhizobium</taxon>
    </lineage>
</organism>